<dbReference type="CDD" id="cd05822">
    <property type="entry name" value="TLP_HIUase"/>
    <property type="match status" value="1"/>
</dbReference>
<evidence type="ECO:0000256" key="4">
    <source>
        <dbReference type="ARBA" id="ARBA00011881"/>
    </source>
</evidence>
<dbReference type="eggNOG" id="COG2351">
    <property type="taxonomic scope" value="Bacteria"/>
</dbReference>
<dbReference type="FunFam" id="2.60.40.180:FF:000005">
    <property type="entry name" value="5-hydroxyisourate hydrolase"/>
    <property type="match status" value="1"/>
</dbReference>
<feature type="domain" description="Transthyretin/hydroxyisourate hydrolase" evidence="11">
    <location>
        <begin position="4"/>
        <end position="116"/>
    </location>
</feature>
<dbReference type="Pfam" id="PF00576">
    <property type="entry name" value="Transthyretin"/>
    <property type="match status" value="1"/>
</dbReference>
<evidence type="ECO:0000256" key="5">
    <source>
        <dbReference type="ARBA" id="ARBA00012609"/>
    </source>
</evidence>
<dbReference type="AlphaFoldDB" id="D0KZ33"/>
<keyword evidence="8 10" id="KW-0378">Hydrolase</keyword>
<proteinExistence type="inferred from homology"/>
<dbReference type="HOGENOM" id="CLU_115536_1_1_6"/>
<dbReference type="RefSeq" id="WP_012823742.1">
    <property type="nucleotide sequence ID" value="NC_013422.1"/>
</dbReference>
<evidence type="ECO:0000256" key="8">
    <source>
        <dbReference type="ARBA" id="ARBA00022801"/>
    </source>
</evidence>
<comment type="subunit">
    <text evidence="4 10">Homotetramer.</text>
</comment>
<reference evidence="12 13" key="1">
    <citation type="submission" date="2009-10" db="EMBL/GenBank/DDBJ databases">
        <title>Complete sequence of Halothiobacillus neapolitanus c2.</title>
        <authorList>
            <consortium name="US DOE Joint Genome Institute"/>
            <person name="Lucas S."/>
            <person name="Copeland A."/>
            <person name="Lapidus A."/>
            <person name="Glavina del Rio T."/>
            <person name="Tice H."/>
            <person name="Bruce D."/>
            <person name="Goodwin L."/>
            <person name="Pitluck S."/>
            <person name="Davenport K."/>
            <person name="Brettin T."/>
            <person name="Detter J.C."/>
            <person name="Han C."/>
            <person name="Tapia R."/>
            <person name="Larimer F."/>
            <person name="Land M."/>
            <person name="Hauser L."/>
            <person name="Kyrpides N."/>
            <person name="Mikhailova N."/>
            <person name="Kerfeld C."/>
            <person name="Cannon G."/>
            <person name="Heinhort S."/>
        </authorList>
    </citation>
    <scope>NUCLEOTIDE SEQUENCE [LARGE SCALE GENOMIC DNA]</scope>
    <source>
        <strain evidence="13">ATCC 23641 / c2</strain>
    </source>
</reference>
<comment type="similarity">
    <text evidence="3 10">Belongs to the transthyretin family. 5-hydroxyisourate hydrolase subfamily.</text>
</comment>
<evidence type="ECO:0000259" key="11">
    <source>
        <dbReference type="Pfam" id="PF00576"/>
    </source>
</evidence>
<accession>D0KZ33</accession>
<dbReference type="InterPro" id="IPR023419">
    <property type="entry name" value="Transthyretin_CS"/>
</dbReference>
<evidence type="ECO:0000256" key="2">
    <source>
        <dbReference type="ARBA" id="ARBA00002704"/>
    </source>
</evidence>
<sequence>MSALTTHILDTSLGKPAADVRLLLHKWVDNQPQYLSTHITNADGRCDAPILSGEAFTTGVYELVFDMGNYLRQHYADLPDPLFLDQIVIRFGISSTQDHYHVPLLVSPFGYSTYRGS</sequence>
<evidence type="ECO:0000256" key="3">
    <source>
        <dbReference type="ARBA" id="ARBA00009850"/>
    </source>
</evidence>
<comment type="function">
    <text evidence="2">Catalyzes the hydrolysis of 5-hydroxyisourate (HIU) to 2-oxo-4-hydroxy-4-carboxy-5-ureidoimidazoline (OHCU).</text>
</comment>
<dbReference type="OrthoDB" id="9792386at2"/>
<dbReference type="PANTHER" id="PTHR10395:SF7">
    <property type="entry name" value="5-HYDROXYISOURATE HYDROLASE"/>
    <property type="match status" value="1"/>
</dbReference>
<feature type="binding site" evidence="9">
    <location>
        <position position="114"/>
    </location>
    <ligand>
        <name>substrate</name>
    </ligand>
</feature>
<dbReference type="SUPFAM" id="SSF49472">
    <property type="entry name" value="Transthyretin (synonym: prealbumin)"/>
    <property type="match status" value="1"/>
</dbReference>
<gene>
    <name evidence="12" type="ordered locus">Hneap_0861</name>
</gene>
<keyword evidence="13" id="KW-1185">Reference proteome</keyword>
<feature type="binding site" evidence="9">
    <location>
        <position position="45"/>
    </location>
    <ligand>
        <name>substrate</name>
    </ligand>
</feature>
<evidence type="ECO:0000256" key="9">
    <source>
        <dbReference type="PIRSR" id="PIRSR600895-51"/>
    </source>
</evidence>
<dbReference type="Gene3D" id="2.60.40.180">
    <property type="entry name" value="Transthyretin/hydroxyisourate hydrolase domain"/>
    <property type="match status" value="1"/>
</dbReference>
<dbReference type="GO" id="GO:0006144">
    <property type="term" value="P:purine nucleobase metabolic process"/>
    <property type="evidence" value="ECO:0007669"/>
    <property type="project" value="UniProtKB-KW"/>
</dbReference>
<evidence type="ECO:0000313" key="12">
    <source>
        <dbReference type="EMBL" id="ACX95706.1"/>
    </source>
</evidence>
<dbReference type="InterPro" id="IPR036817">
    <property type="entry name" value="Transthyretin/HIU_hydrolase_sf"/>
</dbReference>
<dbReference type="PRINTS" id="PR00189">
    <property type="entry name" value="TRNSTHYRETIN"/>
</dbReference>
<dbReference type="EC" id="3.5.2.17" evidence="5 10"/>
<dbReference type="InterPro" id="IPR023416">
    <property type="entry name" value="Transthyretin/HIU_hydrolase_d"/>
</dbReference>
<evidence type="ECO:0000256" key="7">
    <source>
        <dbReference type="ARBA" id="ARBA00022631"/>
    </source>
</evidence>
<dbReference type="EMBL" id="CP001801">
    <property type="protein sequence ID" value="ACX95706.1"/>
    <property type="molecule type" value="Genomic_DNA"/>
</dbReference>
<evidence type="ECO:0000256" key="6">
    <source>
        <dbReference type="ARBA" id="ARBA00017539"/>
    </source>
</evidence>
<dbReference type="KEGG" id="hna:Hneap_0861"/>
<dbReference type="PANTHER" id="PTHR10395">
    <property type="entry name" value="URICASE AND TRANSTHYRETIN-RELATED"/>
    <property type="match status" value="1"/>
</dbReference>
<dbReference type="Proteomes" id="UP000009102">
    <property type="component" value="Chromosome"/>
</dbReference>
<evidence type="ECO:0000256" key="1">
    <source>
        <dbReference type="ARBA" id="ARBA00001043"/>
    </source>
</evidence>
<dbReference type="InterPro" id="IPR000895">
    <property type="entry name" value="Transthyretin/HIU_hydrolase"/>
</dbReference>
<dbReference type="STRING" id="555778.Hneap_0861"/>
<name>D0KZ33_HALNC</name>
<dbReference type="NCBIfam" id="TIGR02962">
    <property type="entry name" value="hdxy_isourate"/>
    <property type="match status" value="1"/>
</dbReference>
<keyword evidence="7 10" id="KW-0659">Purine metabolism</keyword>
<feature type="binding site" evidence="9">
    <location>
        <position position="7"/>
    </location>
    <ligand>
        <name>substrate</name>
    </ligand>
</feature>
<comment type="catalytic activity">
    <reaction evidence="1 10">
        <text>5-hydroxyisourate + H2O = 5-hydroxy-2-oxo-4-ureido-2,5-dihydro-1H-imidazole-5-carboxylate + H(+)</text>
        <dbReference type="Rhea" id="RHEA:23736"/>
        <dbReference type="ChEBI" id="CHEBI:15377"/>
        <dbReference type="ChEBI" id="CHEBI:15378"/>
        <dbReference type="ChEBI" id="CHEBI:18072"/>
        <dbReference type="ChEBI" id="CHEBI:58639"/>
        <dbReference type="EC" id="3.5.2.17"/>
    </reaction>
</comment>
<dbReference type="PROSITE" id="PS00769">
    <property type="entry name" value="TRANSTHYRETIN_2"/>
    <property type="match status" value="1"/>
</dbReference>
<evidence type="ECO:0000256" key="10">
    <source>
        <dbReference type="RuleBase" id="RU361270"/>
    </source>
</evidence>
<dbReference type="GO" id="GO:0033971">
    <property type="term" value="F:hydroxyisourate hydrolase activity"/>
    <property type="evidence" value="ECO:0007669"/>
    <property type="project" value="UniProtKB-EC"/>
</dbReference>
<dbReference type="InterPro" id="IPR014306">
    <property type="entry name" value="Hydroxyisourate_hydrolase"/>
</dbReference>
<organism evidence="12 13">
    <name type="scientific">Halothiobacillus neapolitanus (strain ATCC 23641 / DSM 15147 / CIP 104769 / NCIMB 8539 / c2)</name>
    <name type="common">Thiobacillus neapolitanus</name>
    <dbReference type="NCBI Taxonomy" id="555778"/>
    <lineage>
        <taxon>Bacteria</taxon>
        <taxon>Pseudomonadati</taxon>
        <taxon>Pseudomonadota</taxon>
        <taxon>Gammaproteobacteria</taxon>
        <taxon>Chromatiales</taxon>
        <taxon>Halothiobacillaceae</taxon>
        <taxon>Halothiobacillus</taxon>
    </lineage>
</organism>
<protein>
    <recommendedName>
        <fullName evidence="6 10">5-hydroxyisourate hydrolase</fullName>
        <shortName evidence="10">HIU hydrolase</shortName>
        <shortName evidence="10">HIUHase</shortName>
        <ecNumber evidence="5 10">3.5.2.17</ecNumber>
    </recommendedName>
</protein>
<evidence type="ECO:0000313" key="13">
    <source>
        <dbReference type="Proteomes" id="UP000009102"/>
    </source>
</evidence>